<feature type="compositionally biased region" description="Polar residues" evidence="3">
    <location>
        <begin position="57"/>
        <end position="76"/>
    </location>
</feature>
<dbReference type="AlphaFoldDB" id="A0A080M6G8"/>
<feature type="region of interest" description="Disordered" evidence="3">
    <location>
        <begin position="54"/>
        <end position="88"/>
    </location>
</feature>
<protein>
    <submittedName>
        <fullName evidence="4">Cation efflux system protein CusC</fullName>
    </submittedName>
</protein>
<dbReference type="InterPro" id="IPR003423">
    <property type="entry name" value="OMP_efflux"/>
</dbReference>
<reference evidence="4" key="1">
    <citation type="submission" date="2014-02" db="EMBL/GenBank/DDBJ databases">
        <title>Expanding our view of genomic diversity in Candidatus Accumulibacter clades.</title>
        <authorList>
            <person name="Skennerton C.T."/>
            <person name="Barr J.J."/>
            <person name="Slater F.R."/>
            <person name="Bond P.L."/>
            <person name="Tyson G.W."/>
        </authorList>
    </citation>
    <scope>NUCLEOTIDE SEQUENCE [LARGE SCALE GENOMIC DNA]</scope>
</reference>
<keyword evidence="2" id="KW-0449">Lipoprotein</keyword>
<organism evidence="4 5">
    <name type="scientific">Candidatus Accumulibacter cognatus</name>
    <dbReference type="NCBI Taxonomy" id="2954383"/>
    <lineage>
        <taxon>Bacteria</taxon>
        <taxon>Pseudomonadati</taxon>
        <taxon>Pseudomonadota</taxon>
        <taxon>Betaproteobacteria</taxon>
        <taxon>Candidatus Accumulibacter</taxon>
    </lineage>
</organism>
<dbReference type="SUPFAM" id="SSF56954">
    <property type="entry name" value="Outer membrane efflux proteins (OEP)"/>
    <property type="match status" value="1"/>
</dbReference>
<comment type="subcellular location">
    <subcellularLocation>
        <location evidence="2">Cell membrane</location>
        <topology evidence="2">Lipid-anchor</topology>
    </subcellularLocation>
</comment>
<dbReference type="InterPro" id="IPR010131">
    <property type="entry name" value="MdtP/NodT-like"/>
</dbReference>
<dbReference type="NCBIfam" id="TIGR01845">
    <property type="entry name" value="outer_NodT"/>
    <property type="match status" value="1"/>
</dbReference>
<comment type="caution">
    <text evidence="4">The sequence shown here is derived from an EMBL/GenBank/DDBJ whole genome shotgun (WGS) entry which is preliminary data.</text>
</comment>
<evidence type="ECO:0000256" key="1">
    <source>
        <dbReference type="ARBA" id="ARBA00007613"/>
    </source>
</evidence>
<accession>A0A080M6G8</accession>
<evidence type="ECO:0000256" key="3">
    <source>
        <dbReference type="SAM" id="MobiDB-lite"/>
    </source>
</evidence>
<dbReference type="GO" id="GO:0005886">
    <property type="term" value="C:plasma membrane"/>
    <property type="evidence" value="ECO:0007669"/>
    <property type="project" value="UniProtKB-SubCell"/>
</dbReference>
<keyword evidence="2" id="KW-1134">Transmembrane beta strand</keyword>
<dbReference type="PANTHER" id="PTHR30203:SF33">
    <property type="entry name" value="BLR4455 PROTEIN"/>
    <property type="match status" value="1"/>
</dbReference>
<name>A0A080M6G8_9PROT</name>
<dbReference type="EMBL" id="JDST02000041">
    <property type="protein sequence ID" value="KFB76897.1"/>
    <property type="molecule type" value="Genomic_DNA"/>
</dbReference>
<dbReference type="Gene3D" id="1.20.1600.10">
    <property type="entry name" value="Outer membrane efflux proteins (OEP)"/>
    <property type="match status" value="1"/>
</dbReference>
<evidence type="ECO:0000313" key="4">
    <source>
        <dbReference type="EMBL" id="KFB76897.1"/>
    </source>
</evidence>
<dbReference type="PROSITE" id="PS51257">
    <property type="entry name" value="PROKAR_LIPOPROTEIN"/>
    <property type="match status" value="1"/>
</dbReference>
<dbReference type="RefSeq" id="WP_273704524.1">
    <property type="nucleotide sequence ID" value="NZ_JDST02000041.1"/>
</dbReference>
<keyword evidence="2" id="KW-0812">Transmembrane</keyword>
<keyword evidence="5" id="KW-1185">Reference proteome</keyword>
<evidence type="ECO:0000256" key="2">
    <source>
        <dbReference type="RuleBase" id="RU362097"/>
    </source>
</evidence>
<sequence>MNQKLAASIRSHLAGRHGLWTLLCAQALTGCISLQGGYLIPEVSLPAQYQDAARTGTAPSTSGQTAVTPAETSPSHPSEPAPAKTPVDWWRDFGNRELQGLIDRALANNPDIRIALNRIVQAKARAEQAAAGKYPGLSAPLVIAQQSPGGVTVGTAPAGGISNVGSNRTSQRTYQASIRADWRLDIWGEQSALAESAHFQLWRAVHERENVQRNLTASLATHYVEFLSLNDRLRIAVETEEVLSATLAAIEKRVKAGDATLSELEQQRAAIFAIRATIPTLEQQKLDTIGAMAFLLGTVPGKLKLSNDGLDSLSIPGVAPGLPSALLLRRPDVRVAEAQLLAANADVNVARARILPPMDLSAQIGYSGIALSQLFQPQTLFWNVVDNLVVSIFDGGRKRNEQLFSQAVREEMVESYARTVYQAMKEVESALTSVRLAERRLTAQREASKAARRAWDINTRVYAVGGIDYLSLLETQRSYHRYLDDYQKIRMEFFRGYISLFQALGGGLNSERRAPADDEAIPVVYEGLQANTDTFWQVELAGLYHRSTIDATWRDLRNRYPFLMEGRSLQPRLKGRIEEGDDVQQSWYQLYIANFNSQVEAEEYCLTLKTDQQRCRVVSPETDTTVLDNARPRPPGT</sequence>
<proteinExistence type="inferred from homology"/>
<dbReference type="Proteomes" id="UP000021315">
    <property type="component" value="Unassembled WGS sequence"/>
</dbReference>
<dbReference type="Pfam" id="PF02321">
    <property type="entry name" value="OEP"/>
    <property type="match status" value="2"/>
</dbReference>
<evidence type="ECO:0000313" key="5">
    <source>
        <dbReference type="Proteomes" id="UP000021315"/>
    </source>
</evidence>
<comment type="similarity">
    <text evidence="1 2">Belongs to the outer membrane factor (OMF) (TC 1.B.17) family.</text>
</comment>
<gene>
    <name evidence="4" type="primary">cusC</name>
    <name evidence="4" type="ORF">AW06_002017</name>
</gene>
<dbReference type="PANTHER" id="PTHR30203">
    <property type="entry name" value="OUTER MEMBRANE CATION EFFLUX PROTEIN"/>
    <property type="match status" value="1"/>
</dbReference>
<dbReference type="Gene3D" id="2.20.200.10">
    <property type="entry name" value="Outer membrane efflux proteins (OEP)"/>
    <property type="match status" value="1"/>
</dbReference>
<keyword evidence="2" id="KW-0564">Palmitate</keyword>
<dbReference type="STRING" id="1453999.AW06_002017"/>
<dbReference type="GO" id="GO:0015562">
    <property type="term" value="F:efflux transmembrane transporter activity"/>
    <property type="evidence" value="ECO:0007669"/>
    <property type="project" value="InterPro"/>
</dbReference>
<keyword evidence="2" id="KW-0472">Membrane</keyword>